<proteinExistence type="predicted"/>
<evidence type="ECO:0000313" key="1">
    <source>
        <dbReference type="EMBL" id="KAF0746950.1"/>
    </source>
</evidence>
<sequence>MMKKLVCSFCVDMLMENYQSDHNNYTAVTFVNAVNRGKLINASRATLLIVQHLEKAFQVIVVQKSQLHKNVEHNIVVCARKSIQLKSSLFFFPGSHPINVDLGAPSHEYMLSKLILKHL</sequence>
<organism evidence="1 2">
    <name type="scientific">Aphis craccivora</name>
    <name type="common">Cowpea aphid</name>
    <dbReference type="NCBI Taxonomy" id="307492"/>
    <lineage>
        <taxon>Eukaryota</taxon>
        <taxon>Metazoa</taxon>
        <taxon>Ecdysozoa</taxon>
        <taxon>Arthropoda</taxon>
        <taxon>Hexapoda</taxon>
        <taxon>Insecta</taxon>
        <taxon>Pterygota</taxon>
        <taxon>Neoptera</taxon>
        <taxon>Paraneoptera</taxon>
        <taxon>Hemiptera</taxon>
        <taxon>Sternorrhyncha</taxon>
        <taxon>Aphidomorpha</taxon>
        <taxon>Aphidoidea</taxon>
        <taxon>Aphididae</taxon>
        <taxon>Aphidini</taxon>
        <taxon>Aphis</taxon>
        <taxon>Aphis</taxon>
    </lineage>
</organism>
<gene>
    <name evidence="1" type="ORF">FWK35_00025178</name>
</gene>
<dbReference type="AlphaFoldDB" id="A0A6G0Y161"/>
<reference evidence="1 2" key="1">
    <citation type="submission" date="2019-08" db="EMBL/GenBank/DDBJ databases">
        <title>Whole genome of Aphis craccivora.</title>
        <authorList>
            <person name="Voronova N.V."/>
            <person name="Shulinski R.S."/>
            <person name="Bandarenka Y.V."/>
            <person name="Zhorov D.G."/>
            <person name="Warner D."/>
        </authorList>
    </citation>
    <scope>NUCLEOTIDE SEQUENCE [LARGE SCALE GENOMIC DNA]</scope>
    <source>
        <strain evidence="1">180601</strain>
        <tissue evidence="1">Whole Body</tissue>
    </source>
</reference>
<keyword evidence="2" id="KW-1185">Reference proteome</keyword>
<protein>
    <submittedName>
        <fullName evidence="1">THAP domain-containing protein 9</fullName>
    </submittedName>
</protein>
<dbReference type="Proteomes" id="UP000478052">
    <property type="component" value="Unassembled WGS sequence"/>
</dbReference>
<comment type="caution">
    <text evidence="1">The sequence shown here is derived from an EMBL/GenBank/DDBJ whole genome shotgun (WGS) entry which is preliminary data.</text>
</comment>
<name>A0A6G0Y161_APHCR</name>
<dbReference type="EMBL" id="VUJU01007015">
    <property type="protein sequence ID" value="KAF0746950.1"/>
    <property type="molecule type" value="Genomic_DNA"/>
</dbReference>
<evidence type="ECO:0000313" key="2">
    <source>
        <dbReference type="Proteomes" id="UP000478052"/>
    </source>
</evidence>
<accession>A0A6G0Y161</accession>
<dbReference type="OrthoDB" id="6630431at2759"/>